<dbReference type="KEGG" id="ssck:SPSK_01507"/>
<feature type="compositionally biased region" description="Basic and acidic residues" evidence="1">
    <location>
        <begin position="35"/>
        <end position="48"/>
    </location>
</feature>
<dbReference type="RefSeq" id="XP_016589751.1">
    <property type="nucleotide sequence ID" value="XM_016728418.1"/>
</dbReference>
<dbReference type="InterPro" id="IPR055936">
    <property type="entry name" value="DUF7514"/>
</dbReference>
<reference evidence="3 4" key="1">
    <citation type="journal article" date="2014" name="BMC Genomics">
        <title>Comparative genomics of the major fungal agents of human and animal Sporotrichosis: Sporothrix schenckii and Sporothrix brasiliensis.</title>
        <authorList>
            <person name="Teixeira M.M."/>
            <person name="de Almeida L.G."/>
            <person name="Kubitschek-Barreira P."/>
            <person name="Alves F.L."/>
            <person name="Kioshima E.S."/>
            <person name="Abadio A.K."/>
            <person name="Fernandes L."/>
            <person name="Derengowski L.S."/>
            <person name="Ferreira K.S."/>
            <person name="Souza R.C."/>
            <person name="Ruiz J.C."/>
            <person name="de Andrade N.C."/>
            <person name="Paes H.C."/>
            <person name="Nicola A.M."/>
            <person name="Albuquerque P."/>
            <person name="Gerber A.L."/>
            <person name="Martins V.P."/>
            <person name="Peconick L.D."/>
            <person name="Neto A.V."/>
            <person name="Chaucanez C.B."/>
            <person name="Silva P.A."/>
            <person name="Cunha O.L."/>
            <person name="de Oliveira F.F."/>
            <person name="dos Santos T.C."/>
            <person name="Barros A.L."/>
            <person name="Soares M.A."/>
            <person name="de Oliveira L.M."/>
            <person name="Marini M.M."/>
            <person name="Villalobos-Duno H."/>
            <person name="Cunha M.M."/>
            <person name="de Hoog S."/>
            <person name="da Silveira J.F."/>
            <person name="Henrissat B."/>
            <person name="Nino-Vega G.A."/>
            <person name="Cisalpino P.S."/>
            <person name="Mora-Montes H.M."/>
            <person name="Almeida S.R."/>
            <person name="Stajich J.E."/>
            <person name="Lopes-Bezerra L.M."/>
            <person name="Vasconcelos A.T."/>
            <person name="Felipe M.S."/>
        </authorList>
    </citation>
    <scope>NUCLEOTIDE SEQUENCE [LARGE SCALE GENOMIC DNA]</scope>
    <source>
        <strain evidence="3 4">1099-18</strain>
    </source>
</reference>
<feature type="compositionally biased region" description="Low complexity" evidence="1">
    <location>
        <begin position="422"/>
        <end position="434"/>
    </location>
</feature>
<dbReference type="PANTHER" id="PTHR39611">
    <property type="entry name" value="HYDROXYPROLINE-RICH GLYCOPROTEIN DZ-HRGP-RELATED"/>
    <property type="match status" value="1"/>
</dbReference>
<dbReference type="Proteomes" id="UP000033710">
    <property type="component" value="Unassembled WGS sequence"/>
</dbReference>
<feature type="region of interest" description="Disordered" evidence="1">
    <location>
        <begin position="1"/>
        <end position="48"/>
    </location>
</feature>
<feature type="compositionally biased region" description="Polar residues" evidence="1">
    <location>
        <begin position="436"/>
        <end position="448"/>
    </location>
</feature>
<proteinExistence type="predicted"/>
<dbReference type="AlphaFoldDB" id="A0A0F2ME15"/>
<feature type="region of interest" description="Disordered" evidence="1">
    <location>
        <begin position="646"/>
        <end position="673"/>
    </location>
</feature>
<evidence type="ECO:0000313" key="3">
    <source>
        <dbReference type="EMBL" id="KJR87075.1"/>
    </source>
</evidence>
<feature type="compositionally biased region" description="Basic and acidic residues" evidence="1">
    <location>
        <begin position="464"/>
        <end position="480"/>
    </location>
</feature>
<dbReference type="GeneID" id="27663695"/>
<feature type="region of interest" description="Disordered" evidence="1">
    <location>
        <begin position="309"/>
        <end position="368"/>
    </location>
</feature>
<dbReference type="PANTHER" id="PTHR39611:SF2">
    <property type="entry name" value="HYDROXYPROLINE-RICH GLYCOPROTEIN DZ-HRGP"/>
    <property type="match status" value="1"/>
</dbReference>
<reference evidence="3 4" key="2">
    <citation type="journal article" date="2015" name="Eukaryot. Cell">
        <title>Asexual propagation of a virulent clone complex in a human and feline outbreak of sporotrichosis.</title>
        <authorList>
            <person name="Teixeira Mde M."/>
            <person name="Rodrigues A.M."/>
            <person name="Tsui C.K."/>
            <person name="de Almeida L.G."/>
            <person name="Van Diepeningen A.D."/>
            <person name="van den Ende B.G."/>
            <person name="Fernandes G.F."/>
            <person name="Kano R."/>
            <person name="Hamelin R.C."/>
            <person name="Lopes-Bezerra L.M."/>
            <person name="Vasconcelos A.T."/>
            <person name="de Hoog S."/>
            <person name="de Camargo Z.P."/>
            <person name="Felipe M.S."/>
        </authorList>
    </citation>
    <scope>NUCLEOTIDE SEQUENCE [LARGE SCALE GENOMIC DNA]</scope>
    <source>
        <strain evidence="3 4">1099-18</strain>
    </source>
</reference>
<dbReference type="OrthoDB" id="5413703at2759"/>
<feature type="compositionally biased region" description="Polar residues" evidence="1">
    <location>
        <begin position="8"/>
        <end position="31"/>
    </location>
</feature>
<dbReference type="EMBL" id="AXCR01000005">
    <property type="protein sequence ID" value="KJR87075.1"/>
    <property type="molecule type" value="Genomic_DNA"/>
</dbReference>
<feature type="compositionally biased region" description="Acidic residues" evidence="1">
    <location>
        <begin position="690"/>
        <end position="701"/>
    </location>
</feature>
<protein>
    <recommendedName>
        <fullName evidence="2">DUF7514 domain-containing protein</fullName>
    </recommendedName>
</protein>
<accession>A0A0F2ME15</accession>
<feature type="compositionally biased region" description="Low complexity" evidence="1">
    <location>
        <begin position="72"/>
        <end position="86"/>
    </location>
</feature>
<sequence>MTPAQPVSFRSVSYSPQTGDTRLGPSSSSRQPKIPLERRSAVHFDDECAPDDLRKAAVPVDTKVPAGVKICNNGSNRSASRSSSSKNESETPKATTRLAHASLDVGDTGELTCVDKKWGDLFEIDNQPTERFREVMHSLSRYIICAFPSSENIVLVPSKLASFYNFHGVDSDPFCYRLIFQSGDRDSNRRVADLYQDLGCTYHLVQESPGLQPRVPGLTPDGFTRWMVLHLQAFPDGVSQRLNRIMSDFPLDVVSPLDGRIERLPKQLSRYLLPRVPDGRIRSLLQQAVKRHFGESALLAPLFPEEKASRSTAYKSQTHFTSPPPRNMSSPSASTPAIVQACHRDGRARGQSPAPVAGYGHRVSDPGAVSISTDEKVFLSTHRRHASYPGSQSRSGRGNELVQDHRDLHGGEHQREDRRQRSSSQSRSSRPYSRLGSRQSSRHNSPVSSEKEEDTRRPHRWQHPLRDVDHHRSASQDNYRRSSSRSRHMGVASHSSSCLASGTKSSGHDGQRSKYPPSSLVTVTNASTRRAPSPKNRSFRTSLPEIHSTDQRRPSTARDGYLARDAMEHSAEINRRASCYGPPSAAVQNEAHRTTSREYGTRMECPASSGEEQNYQLYGSPVSSMPILHRNSIASTRETIPKVHRPSQAKTEVAAAPHAPASSPRVHPTRAPVSLVATVTSLEEERASLVEDDGTESDQTWEDYLRTSPRVAPVA</sequence>
<evidence type="ECO:0000259" key="2">
    <source>
        <dbReference type="Pfam" id="PF24355"/>
    </source>
</evidence>
<name>A0A0F2ME15_SPOSC</name>
<feature type="region of interest" description="Disordered" evidence="1">
    <location>
        <begin position="408"/>
        <end position="557"/>
    </location>
</feature>
<gene>
    <name evidence="3" type="ORF">SPSK_01507</name>
</gene>
<evidence type="ECO:0000256" key="1">
    <source>
        <dbReference type="SAM" id="MobiDB-lite"/>
    </source>
</evidence>
<feature type="compositionally biased region" description="Basic and acidic residues" evidence="1">
    <location>
        <begin position="408"/>
        <end position="420"/>
    </location>
</feature>
<feature type="region of interest" description="Disordered" evidence="1">
    <location>
        <begin position="67"/>
        <end position="97"/>
    </location>
</feature>
<feature type="domain" description="DUF7514" evidence="2">
    <location>
        <begin position="119"/>
        <end position="288"/>
    </location>
</feature>
<feature type="compositionally biased region" description="Polar residues" evidence="1">
    <location>
        <begin position="310"/>
        <end position="337"/>
    </location>
</feature>
<dbReference type="VEuPathDB" id="FungiDB:SPSK_01507"/>
<organism evidence="3 4">
    <name type="scientific">Sporothrix schenckii 1099-18</name>
    <dbReference type="NCBI Taxonomy" id="1397361"/>
    <lineage>
        <taxon>Eukaryota</taxon>
        <taxon>Fungi</taxon>
        <taxon>Dikarya</taxon>
        <taxon>Ascomycota</taxon>
        <taxon>Pezizomycotina</taxon>
        <taxon>Sordariomycetes</taxon>
        <taxon>Sordariomycetidae</taxon>
        <taxon>Ophiostomatales</taxon>
        <taxon>Ophiostomataceae</taxon>
        <taxon>Sporothrix</taxon>
    </lineage>
</organism>
<feature type="region of interest" description="Disordered" evidence="1">
    <location>
        <begin position="686"/>
        <end position="715"/>
    </location>
</feature>
<feature type="compositionally biased region" description="Low complexity" evidence="1">
    <location>
        <begin position="653"/>
        <end position="666"/>
    </location>
</feature>
<evidence type="ECO:0000313" key="4">
    <source>
        <dbReference type="Proteomes" id="UP000033710"/>
    </source>
</evidence>
<feature type="compositionally biased region" description="Polar residues" evidence="1">
    <location>
        <begin position="493"/>
        <end position="505"/>
    </location>
</feature>
<feature type="compositionally biased region" description="Polar residues" evidence="1">
    <location>
        <begin position="519"/>
        <end position="541"/>
    </location>
</feature>
<comment type="caution">
    <text evidence="3">The sequence shown here is derived from an EMBL/GenBank/DDBJ whole genome shotgun (WGS) entry which is preliminary data.</text>
</comment>
<dbReference type="Pfam" id="PF24355">
    <property type="entry name" value="DUF7514"/>
    <property type="match status" value="1"/>
</dbReference>